<dbReference type="InterPro" id="IPR002347">
    <property type="entry name" value="SDR_fam"/>
</dbReference>
<dbReference type="GO" id="GO:0016491">
    <property type="term" value="F:oxidoreductase activity"/>
    <property type="evidence" value="ECO:0007669"/>
    <property type="project" value="UniProtKB-KW"/>
</dbReference>
<dbReference type="PANTHER" id="PTHR42901:SF1">
    <property type="entry name" value="ALCOHOL DEHYDROGENASE"/>
    <property type="match status" value="1"/>
</dbReference>
<dbReference type="NCBIfam" id="NF005489">
    <property type="entry name" value="PRK07102.1"/>
    <property type="match status" value="1"/>
</dbReference>
<reference evidence="3" key="1">
    <citation type="journal article" date="2020" name="mSystems">
        <title>Genome- and Community-Level Interaction Insights into Carbon Utilization and Element Cycling Functions of Hydrothermarchaeota in Hydrothermal Sediment.</title>
        <authorList>
            <person name="Zhou Z."/>
            <person name="Liu Y."/>
            <person name="Xu W."/>
            <person name="Pan J."/>
            <person name="Luo Z.H."/>
            <person name="Li M."/>
        </authorList>
    </citation>
    <scope>NUCLEOTIDE SEQUENCE [LARGE SCALE GENOMIC DNA]</scope>
    <source>
        <strain evidence="3">SpSt-1257</strain>
    </source>
</reference>
<dbReference type="PRINTS" id="PR00081">
    <property type="entry name" value="GDHRDH"/>
</dbReference>
<name>A0A831YDM1_9AQUI</name>
<proteinExistence type="inferred from homology"/>
<accession>A0A831YDM1</accession>
<evidence type="ECO:0000256" key="2">
    <source>
        <dbReference type="ARBA" id="ARBA00023002"/>
    </source>
</evidence>
<dbReference type="Pfam" id="PF00106">
    <property type="entry name" value="adh_short"/>
    <property type="match status" value="1"/>
</dbReference>
<dbReference type="AlphaFoldDB" id="A0A831YDM1"/>
<evidence type="ECO:0000313" key="3">
    <source>
        <dbReference type="EMBL" id="HEV09502.1"/>
    </source>
</evidence>
<dbReference type="EMBL" id="DSFC01000217">
    <property type="protein sequence ID" value="HEV09502.1"/>
    <property type="molecule type" value="Genomic_DNA"/>
</dbReference>
<comment type="similarity">
    <text evidence="1">Belongs to the short-chain dehydrogenases/reductases (SDR) family.</text>
</comment>
<sequence length="243" mass="27304">MSYVLILGAKSDIAKAVAREFAKNGYNLHLVGRNISELSDFASDLKVRYGVQVSLGELDILEIEKQEEFYNSLSPKPDGVITAVGFLPDQKEAENSINLTVKTINTNFTALATFLNIVANDFEKRKSGFIIGISSVAGDRGRAKNFIYGSAKAGFTAYLSGLRNRLFKSNVRVITVKPGFVYTKMTKHMDLPKRLTAYPDQIAKDIYNGFIKGKDVIYTPKKWFFIMCVIKHIPERIFKRLDI</sequence>
<organism evidence="3">
    <name type="scientific">Sulfurihydrogenibium azorense</name>
    <dbReference type="NCBI Taxonomy" id="309806"/>
    <lineage>
        <taxon>Bacteria</taxon>
        <taxon>Pseudomonadati</taxon>
        <taxon>Aquificota</taxon>
        <taxon>Aquificia</taxon>
        <taxon>Aquificales</taxon>
        <taxon>Hydrogenothermaceae</taxon>
        <taxon>Sulfurihydrogenibium</taxon>
    </lineage>
</organism>
<dbReference type="Proteomes" id="UP000885621">
    <property type="component" value="Unassembled WGS sequence"/>
</dbReference>
<dbReference type="InterPro" id="IPR036291">
    <property type="entry name" value="NAD(P)-bd_dom_sf"/>
</dbReference>
<gene>
    <name evidence="3" type="ORF">ENO34_03785</name>
</gene>
<dbReference type="SUPFAM" id="SSF51735">
    <property type="entry name" value="NAD(P)-binding Rossmann-fold domains"/>
    <property type="match status" value="1"/>
</dbReference>
<protein>
    <submittedName>
        <fullName evidence="3">SDR family oxidoreductase</fullName>
    </submittedName>
</protein>
<comment type="caution">
    <text evidence="3">The sequence shown here is derived from an EMBL/GenBank/DDBJ whole genome shotgun (WGS) entry which is preliminary data.</text>
</comment>
<keyword evidence="2" id="KW-0560">Oxidoreductase</keyword>
<dbReference type="PANTHER" id="PTHR42901">
    <property type="entry name" value="ALCOHOL DEHYDROGENASE"/>
    <property type="match status" value="1"/>
</dbReference>
<dbReference type="Gene3D" id="3.40.50.720">
    <property type="entry name" value="NAD(P)-binding Rossmann-like Domain"/>
    <property type="match status" value="1"/>
</dbReference>
<evidence type="ECO:0000256" key="1">
    <source>
        <dbReference type="ARBA" id="ARBA00006484"/>
    </source>
</evidence>